<comment type="similarity">
    <text evidence="2">Belongs to the HesB/IscA family.</text>
</comment>
<comment type="cofactor">
    <cofactor evidence="1">
        <name>Fe cation</name>
        <dbReference type="ChEBI" id="CHEBI:24875"/>
    </cofactor>
</comment>
<evidence type="ECO:0000256" key="5">
    <source>
        <dbReference type="ARBA" id="ARBA00023004"/>
    </source>
</evidence>
<keyword evidence="4" id="KW-0479">Metal-binding</keyword>
<dbReference type="GO" id="GO:0051537">
    <property type="term" value="F:2 iron, 2 sulfur cluster binding"/>
    <property type="evidence" value="ECO:0007669"/>
    <property type="project" value="TreeGrafter"/>
</dbReference>
<dbReference type="InterPro" id="IPR000361">
    <property type="entry name" value="ATAP_core_dom"/>
</dbReference>
<evidence type="ECO:0000259" key="7">
    <source>
        <dbReference type="Pfam" id="PF01521"/>
    </source>
</evidence>
<dbReference type="PANTHER" id="PTHR10072:SF41">
    <property type="entry name" value="IRON-SULFUR CLUSTER ASSEMBLY 1 HOMOLOG, MITOCHONDRIAL"/>
    <property type="match status" value="1"/>
</dbReference>
<accession>A0A0H5QRY5</accession>
<dbReference type="Pfam" id="PF01521">
    <property type="entry name" value="Fe-S_biosyn"/>
    <property type="match status" value="1"/>
</dbReference>
<dbReference type="InterPro" id="IPR035903">
    <property type="entry name" value="HesB-like_dom_sf"/>
</dbReference>
<dbReference type="InterPro" id="IPR050322">
    <property type="entry name" value="Fe-S_cluster_asmbl/transfer"/>
</dbReference>
<evidence type="ECO:0000313" key="9">
    <source>
        <dbReference type="Proteomes" id="UP000182715"/>
    </source>
</evidence>
<dbReference type="PROSITE" id="PS01152">
    <property type="entry name" value="HESB"/>
    <property type="match status" value="1"/>
</dbReference>
<dbReference type="GO" id="GO:0016226">
    <property type="term" value="P:iron-sulfur cluster assembly"/>
    <property type="evidence" value="ECO:0007669"/>
    <property type="project" value="InterPro"/>
</dbReference>
<dbReference type="InterPro" id="IPR016092">
    <property type="entry name" value="ATAP"/>
</dbReference>
<proteinExistence type="inferred from homology"/>
<protein>
    <recommendedName>
        <fullName evidence="3">Iron-binding protein IscA</fullName>
    </recommendedName>
    <alternativeName>
        <fullName evidence="6">Iron-sulfur cluster assembly protein</fullName>
    </alternativeName>
</protein>
<dbReference type="Gene3D" id="2.60.300.12">
    <property type="entry name" value="HesB-like domain"/>
    <property type="match status" value="1"/>
</dbReference>
<feature type="domain" description="Core" evidence="7">
    <location>
        <begin position="22"/>
        <end position="122"/>
    </location>
</feature>
<dbReference type="GO" id="GO:0046872">
    <property type="term" value="F:metal ion binding"/>
    <property type="evidence" value="ECO:0007669"/>
    <property type="project" value="UniProtKB-KW"/>
</dbReference>
<name>A0A0H5QRY5_NEIMI</name>
<evidence type="ECO:0000256" key="2">
    <source>
        <dbReference type="ARBA" id="ARBA00006718"/>
    </source>
</evidence>
<dbReference type="FunFam" id="2.60.300.12:FF:000001">
    <property type="entry name" value="Iron-binding protein IscA"/>
    <property type="match status" value="1"/>
</dbReference>
<evidence type="ECO:0000313" key="8">
    <source>
        <dbReference type="EMBL" id="CRY98427.1"/>
    </source>
</evidence>
<evidence type="ECO:0000256" key="1">
    <source>
        <dbReference type="ARBA" id="ARBA00001962"/>
    </source>
</evidence>
<reference evidence="8 9" key="1">
    <citation type="submission" date="2014-11" db="EMBL/GenBank/DDBJ databases">
        <authorList>
            <person name="Diene M.Seydina."/>
        </authorList>
    </citation>
    <scope>NUCLEOTIDE SEQUENCE [LARGE SCALE GENOMIC DNA]</scope>
    <source>
        <strain evidence="8 9">Neisseria meningitidis CHUV</strain>
    </source>
</reference>
<dbReference type="NCBIfam" id="TIGR02011">
    <property type="entry name" value="IscA"/>
    <property type="match status" value="1"/>
</dbReference>
<dbReference type="NCBIfam" id="TIGR00049">
    <property type="entry name" value="iron-sulfur cluster assembly accessory protein"/>
    <property type="match status" value="1"/>
</dbReference>
<dbReference type="Proteomes" id="UP000182715">
    <property type="component" value="Unassembled WGS sequence"/>
</dbReference>
<sequence>MPSEPPAASGLSGAIQQGRNMITLTENAAKHINDYLAKRGKGLGVRLGVKTSGCSGMAYNLEFVDEADGDDLIFEGHGARIYIDPKSLVYLDGTQVDYTKEGLQEGFKFENPNVKDSCGCGESFHV</sequence>
<dbReference type="InterPro" id="IPR011302">
    <property type="entry name" value="IscA_proteobact"/>
</dbReference>
<dbReference type="GO" id="GO:0005829">
    <property type="term" value="C:cytosol"/>
    <property type="evidence" value="ECO:0007669"/>
    <property type="project" value="TreeGrafter"/>
</dbReference>
<dbReference type="AlphaFoldDB" id="A0A0H5QRY5"/>
<evidence type="ECO:0000256" key="4">
    <source>
        <dbReference type="ARBA" id="ARBA00022723"/>
    </source>
</evidence>
<keyword evidence="5" id="KW-0408">Iron</keyword>
<organism evidence="8 9">
    <name type="scientific">Neisseria meningitidis serogroup B</name>
    <dbReference type="NCBI Taxonomy" id="491"/>
    <lineage>
        <taxon>Bacteria</taxon>
        <taxon>Pseudomonadati</taxon>
        <taxon>Pseudomonadota</taxon>
        <taxon>Betaproteobacteria</taxon>
        <taxon>Neisseriales</taxon>
        <taxon>Neisseriaceae</taxon>
        <taxon>Neisseria</taxon>
    </lineage>
</organism>
<evidence type="ECO:0000256" key="6">
    <source>
        <dbReference type="ARBA" id="ARBA00032050"/>
    </source>
</evidence>
<dbReference type="SUPFAM" id="SSF89360">
    <property type="entry name" value="HesB-like domain"/>
    <property type="match status" value="1"/>
</dbReference>
<dbReference type="EMBL" id="CVTF01000088">
    <property type="protein sequence ID" value="CRY98427.1"/>
    <property type="molecule type" value="Genomic_DNA"/>
</dbReference>
<dbReference type="PANTHER" id="PTHR10072">
    <property type="entry name" value="IRON-SULFUR CLUSTER ASSEMBLY PROTEIN"/>
    <property type="match status" value="1"/>
</dbReference>
<evidence type="ECO:0000256" key="3">
    <source>
        <dbReference type="ARBA" id="ARBA00014591"/>
    </source>
</evidence>
<dbReference type="InterPro" id="IPR017870">
    <property type="entry name" value="FeS_cluster_insertion_CS"/>
</dbReference>